<evidence type="ECO:0000313" key="2">
    <source>
        <dbReference type="Proteomes" id="UP001480595"/>
    </source>
</evidence>
<dbReference type="SUPFAM" id="SSF54427">
    <property type="entry name" value="NTF2-like"/>
    <property type="match status" value="1"/>
</dbReference>
<dbReference type="Proteomes" id="UP001480595">
    <property type="component" value="Unassembled WGS sequence"/>
</dbReference>
<organism evidence="1 2">
    <name type="scientific">Apiospora phragmitis</name>
    <dbReference type="NCBI Taxonomy" id="2905665"/>
    <lineage>
        <taxon>Eukaryota</taxon>
        <taxon>Fungi</taxon>
        <taxon>Dikarya</taxon>
        <taxon>Ascomycota</taxon>
        <taxon>Pezizomycotina</taxon>
        <taxon>Sordariomycetes</taxon>
        <taxon>Xylariomycetidae</taxon>
        <taxon>Amphisphaeriales</taxon>
        <taxon>Apiosporaceae</taxon>
        <taxon>Apiospora</taxon>
    </lineage>
</organism>
<comment type="caution">
    <text evidence="1">The sequence shown here is derived from an EMBL/GenBank/DDBJ whole genome shotgun (WGS) entry which is preliminary data.</text>
</comment>
<keyword evidence="2" id="KW-1185">Reference proteome</keyword>
<proteinExistence type="predicted"/>
<evidence type="ECO:0000313" key="1">
    <source>
        <dbReference type="EMBL" id="KAK8079037.1"/>
    </source>
</evidence>
<accession>A0ABR1W6B3</accession>
<dbReference type="EMBL" id="JAQQWL010000003">
    <property type="protein sequence ID" value="KAK8079037.1"/>
    <property type="molecule type" value="Genomic_DNA"/>
</dbReference>
<reference evidence="1 2" key="1">
    <citation type="submission" date="2023-01" db="EMBL/GenBank/DDBJ databases">
        <title>Analysis of 21 Apiospora genomes using comparative genomics revels a genus with tremendous synthesis potential of carbohydrate active enzymes and secondary metabolites.</title>
        <authorList>
            <person name="Sorensen T."/>
        </authorList>
    </citation>
    <scope>NUCLEOTIDE SEQUENCE [LARGE SCALE GENOMIC DNA]</scope>
    <source>
        <strain evidence="1 2">CBS 135458</strain>
    </source>
</reference>
<dbReference type="InterPro" id="IPR032710">
    <property type="entry name" value="NTF2-like_dom_sf"/>
</dbReference>
<protein>
    <submittedName>
        <fullName evidence="1">Pea pathogenicity protein 2</fullName>
    </submittedName>
</protein>
<dbReference type="GeneID" id="92087316"/>
<gene>
    <name evidence="1" type="ORF">PG994_002844</name>
</gene>
<name>A0ABR1W6B3_9PEZI</name>
<sequence>MLAPSADLYHVEQAPLALRPDKAARNIASDPDRQYLLDRMEIREFFHRRFESCLRRTEEGYVSYPASSHRAKAKSRRQTVDVQGDRAVSKLKVTITCRVTIDGKEMDNEADCRFFALLERREGVWGVALFTLLFDKDKMIVVNPTVGGFDIPESEVEKYPR</sequence>
<dbReference type="RefSeq" id="XP_066720108.1">
    <property type="nucleotide sequence ID" value="XM_066854253.1"/>
</dbReference>